<proteinExistence type="predicted"/>
<sequence length="92" mass="10218">MPAPVALVPAVLDYGFPVRAAQEPVADPDTTGFGCFCIVSLQKNSCKFLVERQILRYPRLKMKFLPTQAIATDIDRFSTLSSTRFSPHSEVN</sequence>
<evidence type="ECO:0000313" key="2">
    <source>
        <dbReference type="Proteomes" id="UP001472677"/>
    </source>
</evidence>
<evidence type="ECO:0000313" key="1">
    <source>
        <dbReference type="EMBL" id="KAK8493136.1"/>
    </source>
</evidence>
<dbReference type="EMBL" id="JBBPBM010000643">
    <property type="protein sequence ID" value="KAK8493136.1"/>
    <property type="molecule type" value="Genomic_DNA"/>
</dbReference>
<name>A0ABR2AIP8_9ROSI</name>
<accession>A0ABR2AIP8</accession>
<comment type="caution">
    <text evidence="1">The sequence shown here is derived from an EMBL/GenBank/DDBJ whole genome shotgun (WGS) entry which is preliminary data.</text>
</comment>
<gene>
    <name evidence="1" type="ORF">V6N12_033711</name>
</gene>
<reference evidence="1 2" key="1">
    <citation type="journal article" date="2024" name="G3 (Bethesda)">
        <title>Genome assembly of Hibiscus sabdariffa L. provides insights into metabolisms of medicinal natural products.</title>
        <authorList>
            <person name="Kim T."/>
        </authorList>
    </citation>
    <scope>NUCLEOTIDE SEQUENCE [LARGE SCALE GENOMIC DNA]</scope>
    <source>
        <strain evidence="1">TK-2024</strain>
        <tissue evidence="1">Old leaves</tissue>
    </source>
</reference>
<dbReference type="Proteomes" id="UP001472677">
    <property type="component" value="Unassembled WGS sequence"/>
</dbReference>
<organism evidence="1 2">
    <name type="scientific">Hibiscus sabdariffa</name>
    <name type="common">roselle</name>
    <dbReference type="NCBI Taxonomy" id="183260"/>
    <lineage>
        <taxon>Eukaryota</taxon>
        <taxon>Viridiplantae</taxon>
        <taxon>Streptophyta</taxon>
        <taxon>Embryophyta</taxon>
        <taxon>Tracheophyta</taxon>
        <taxon>Spermatophyta</taxon>
        <taxon>Magnoliopsida</taxon>
        <taxon>eudicotyledons</taxon>
        <taxon>Gunneridae</taxon>
        <taxon>Pentapetalae</taxon>
        <taxon>rosids</taxon>
        <taxon>malvids</taxon>
        <taxon>Malvales</taxon>
        <taxon>Malvaceae</taxon>
        <taxon>Malvoideae</taxon>
        <taxon>Hibiscus</taxon>
    </lineage>
</organism>
<keyword evidence="2" id="KW-1185">Reference proteome</keyword>
<protein>
    <submittedName>
        <fullName evidence="1">Uncharacterized protein</fullName>
    </submittedName>
</protein>